<dbReference type="EMBL" id="LT960612">
    <property type="protein sequence ID" value="SON52202.1"/>
    <property type="molecule type" value="Genomic_DNA"/>
</dbReference>
<dbReference type="PANTHER" id="PTHR23150:SF19">
    <property type="entry name" value="FORMYLGLYCINE-GENERATING ENZYME"/>
    <property type="match status" value="1"/>
</dbReference>
<dbReference type="GO" id="GO:0120147">
    <property type="term" value="F:formylglycine-generating oxidase activity"/>
    <property type="evidence" value="ECO:0007669"/>
    <property type="project" value="TreeGrafter"/>
</dbReference>
<evidence type="ECO:0000313" key="5">
    <source>
        <dbReference type="EMBL" id="SON52202.1"/>
    </source>
</evidence>
<evidence type="ECO:0000313" key="6">
    <source>
        <dbReference type="Proteomes" id="UP000235828"/>
    </source>
</evidence>
<feature type="coiled-coil region" evidence="1">
    <location>
        <begin position="42"/>
        <end position="76"/>
    </location>
</feature>
<dbReference type="InterPro" id="IPR005532">
    <property type="entry name" value="SUMF_dom"/>
</dbReference>
<dbReference type="Proteomes" id="UP000235828">
    <property type="component" value="Chromosome B"/>
</dbReference>
<feature type="coiled-coil region" evidence="1">
    <location>
        <begin position="120"/>
        <end position="173"/>
    </location>
</feature>
<dbReference type="PANTHER" id="PTHR23150">
    <property type="entry name" value="SULFATASE MODIFYING FACTOR 1, 2"/>
    <property type="match status" value="1"/>
</dbReference>
<dbReference type="Gene3D" id="3.90.1580.10">
    <property type="entry name" value="paralog of FGE (formylglycine-generating enzyme)"/>
    <property type="match status" value="1"/>
</dbReference>
<evidence type="ECO:0000256" key="1">
    <source>
        <dbReference type="SAM" id="Coils"/>
    </source>
</evidence>
<dbReference type="OrthoDB" id="9768004at2"/>
<dbReference type="InterPro" id="IPR016187">
    <property type="entry name" value="CTDL_fold"/>
</dbReference>
<dbReference type="SUPFAM" id="SSF56436">
    <property type="entry name" value="C-type lectin-like"/>
    <property type="match status" value="1"/>
</dbReference>
<keyword evidence="1" id="KW-0175">Coiled coil</keyword>
<evidence type="ECO:0000259" key="4">
    <source>
        <dbReference type="Pfam" id="PF08308"/>
    </source>
</evidence>
<reference evidence="5 6" key="1">
    <citation type="submission" date="2017-10" db="EMBL/GenBank/DDBJ databases">
        <authorList>
            <person name="Banno H."/>
            <person name="Chua N.-H."/>
        </authorList>
    </citation>
    <scope>NUCLEOTIDE SEQUENCE [LARGE SCALE GENOMIC DNA]</scope>
    <source>
        <strain evidence="5">Vibrio tapetis CECT4600</strain>
    </source>
</reference>
<evidence type="ECO:0000259" key="3">
    <source>
        <dbReference type="Pfam" id="PF03781"/>
    </source>
</evidence>
<evidence type="ECO:0000256" key="2">
    <source>
        <dbReference type="SAM" id="SignalP"/>
    </source>
</evidence>
<feature type="domain" description="PEGA" evidence="4">
    <location>
        <begin position="296"/>
        <end position="361"/>
    </location>
</feature>
<organism evidence="5 6">
    <name type="scientific">Vibrio tapetis subsp. tapetis</name>
    <dbReference type="NCBI Taxonomy" id="1671868"/>
    <lineage>
        <taxon>Bacteria</taxon>
        <taxon>Pseudomonadati</taxon>
        <taxon>Pseudomonadota</taxon>
        <taxon>Gammaproteobacteria</taxon>
        <taxon>Vibrionales</taxon>
        <taxon>Vibrionaceae</taxon>
        <taxon>Vibrio</taxon>
    </lineage>
</organism>
<feature type="signal peptide" evidence="2">
    <location>
        <begin position="1"/>
        <end position="23"/>
    </location>
</feature>
<dbReference type="InterPro" id="IPR042095">
    <property type="entry name" value="SUMF_sf"/>
</dbReference>
<dbReference type="RefSeq" id="WP_102524514.1">
    <property type="nucleotide sequence ID" value="NZ_LT960612.1"/>
</dbReference>
<protein>
    <recommendedName>
        <fullName evidence="7">Structural maintenance of chromosomes protein fused with sulphatase-modifying factor</fullName>
    </recommendedName>
</protein>
<dbReference type="InterPro" id="IPR051043">
    <property type="entry name" value="Sulfatase_Mod_Factor_Kinase"/>
</dbReference>
<accession>A0A2N8ZK07</accession>
<dbReference type="Pfam" id="PF08308">
    <property type="entry name" value="PEGA"/>
    <property type="match status" value="1"/>
</dbReference>
<gene>
    <name evidence="5" type="ORF">VTAP4600_B0591</name>
</gene>
<keyword evidence="2" id="KW-0732">Signal</keyword>
<sequence length="607" mass="67536">MRHGLPALLLTLFPALMSTSAFADAGNIGSIEQAISNKQSEISTASEKARDTQLDIRQFEQDLSKLESLSKTLDSKRLSSKKALDREYGLMLDNPDLDITITQQAYQDAWALVKQNQHSRLEKEQQLQEVLAKLAAEKAQSSKLKAELNQLNQDHLRSRAERLQSELSVQNERTVQFTNVCDQSMTLAQCNDQTSNLALQKAVNQFQAELVSNTTEAATIKQNMANASFNIHVLNHKTKDSGFYDGKRFKSVLQVALEARPAKNLACKLLDIDSGYCFEQSDIQQQEKQQQKEVRWVNLTIRSNQHQDRVKIDGVNYGTTPVEVMLPAGAHMVTVEKEGYRSFHQELTVRSDHTLRANLREKQNLPTAGKAFADQLTSGSKAPKMIVITEGEYLIGENGSQQFNLDHAFAIAATPITVDQFSTFVNQTTYQSDAELKKICTTIDNAKVIPVKGSYWRNPGFKQQNNSPAVCLSQNDAKAYVKWLSGQTGHQYRLPTEAEWEVAARAGSKSAYWWGNSMGTGQANTGWSGTTWSNNSTSPVNAFSPNQYGLYDMVGNVWEWTDSKQGSVKGGAWSFAPAKAAAHDSLAVSTNTTANYIGFRVIRELRN</sequence>
<dbReference type="AlphaFoldDB" id="A0A2N8ZK07"/>
<name>A0A2N8ZK07_9VIBR</name>
<dbReference type="KEGG" id="vta:B0591"/>
<feature type="domain" description="Sulfatase-modifying factor enzyme-like" evidence="3">
    <location>
        <begin position="382"/>
        <end position="603"/>
    </location>
</feature>
<keyword evidence="6" id="KW-1185">Reference proteome</keyword>
<dbReference type="Pfam" id="PF03781">
    <property type="entry name" value="FGE-sulfatase"/>
    <property type="match status" value="1"/>
</dbReference>
<dbReference type="InterPro" id="IPR013229">
    <property type="entry name" value="PEGA"/>
</dbReference>
<evidence type="ECO:0008006" key="7">
    <source>
        <dbReference type="Google" id="ProtNLM"/>
    </source>
</evidence>
<proteinExistence type="predicted"/>
<feature type="chain" id="PRO_5014983691" description="Structural maintenance of chromosomes protein fused with sulphatase-modifying factor" evidence="2">
    <location>
        <begin position="24"/>
        <end position="607"/>
    </location>
</feature>